<evidence type="ECO:0000256" key="2">
    <source>
        <dbReference type="ARBA" id="ARBA00022475"/>
    </source>
</evidence>
<accession>A0ABD6X7C0</accession>
<comment type="subcellular location">
    <subcellularLocation>
        <location evidence="1">Cell membrane</location>
        <topology evidence="1">Multi-pass membrane protein</topology>
    </subcellularLocation>
</comment>
<evidence type="ECO:0000256" key="3">
    <source>
        <dbReference type="ARBA" id="ARBA00022692"/>
    </source>
</evidence>
<dbReference type="Pfam" id="PF02706">
    <property type="entry name" value="Wzz"/>
    <property type="match status" value="1"/>
</dbReference>
<evidence type="ECO:0000256" key="8">
    <source>
        <dbReference type="SAM" id="Coils"/>
    </source>
</evidence>
<gene>
    <name evidence="12" type="ORF">CTM90_00250</name>
</gene>
<feature type="domain" description="Polysaccharide chain length determinant N-terminal" evidence="10">
    <location>
        <begin position="15"/>
        <end position="104"/>
    </location>
</feature>
<keyword evidence="5" id="KW-0067">ATP-binding</keyword>
<keyword evidence="7 9" id="KW-0472">Membrane</keyword>
<dbReference type="Gene3D" id="3.40.50.300">
    <property type="entry name" value="P-loop containing nucleotide triphosphate hydrolases"/>
    <property type="match status" value="1"/>
</dbReference>
<keyword evidence="4" id="KW-0547">Nucleotide-binding</keyword>
<name>A0ABD6X7C0_PHODM</name>
<keyword evidence="2" id="KW-1003">Cell membrane</keyword>
<keyword evidence="8" id="KW-0175">Coiled coil</keyword>
<reference evidence="12 13" key="1">
    <citation type="submission" date="2018-03" db="EMBL/GenBank/DDBJ databases">
        <title>Whole genome sequencing of Histamine producing bacteria.</title>
        <authorList>
            <person name="Butler K."/>
        </authorList>
    </citation>
    <scope>NUCLEOTIDE SEQUENCE [LARGE SCALE GENOMIC DNA]</scope>
    <source>
        <strain evidence="12 13">BT-6</strain>
    </source>
</reference>
<dbReference type="GO" id="GO:0005886">
    <property type="term" value="C:plasma membrane"/>
    <property type="evidence" value="ECO:0007669"/>
    <property type="project" value="UniProtKB-SubCell"/>
</dbReference>
<evidence type="ECO:0000259" key="10">
    <source>
        <dbReference type="Pfam" id="PF02706"/>
    </source>
</evidence>
<dbReference type="PANTHER" id="PTHR32309">
    <property type="entry name" value="TYROSINE-PROTEIN KINASE"/>
    <property type="match status" value="1"/>
</dbReference>
<evidence type="ECO:0000313" key="12">
    <source>
        <dbReference type="EMBL" id="PSU18458.1"/>
    </source>
</evidence>
<evidence type="ECO:0000256" key="7">
    <source>
        <dbReference type="ARBA" id="ARBA00023136"/>
    </source>
</evidence>
<evidence type="ECO:0000256" key="6">
    <source>
        <dbReference type="ARBA" id="ARBA00022989"/>
    </source>
</evidence>
<dbReference type="InterPro" id="IPR032807">
    <property type="entry name" value="GNVR"/>
</dbReference>
<dbReference type="SUPFAM" id="SSF52540">
    <property type="entry name" value="P-loop containing nucleoside triphosphate hydrolases"/>
    <property type="match status" value="1"/>
</dbReference>
<dbReference type="EMBL" id="PYMM01000001">
    <property type="protein sequence ID" value="PSU18458.1"/>
    <property type="molecule type" value="Genomic_DNA"/>
</dbReference>
<dbReference type="CDD" id="cd05387">
    <property type="entry name" value="BY-kinase"/>
    <property type="match status" value="1"/>
</dbReference>
<dbReference type="InterPro" id="IPR027417">
    <property type="entry name" value="P-loop_NTPase"/>
</dbReference>
<dbReference type="InterPro" id="IPR050445">
    <property type="entry name" value="Bact_polysacc_biosynth/exp"/>
</dbReference>
<evidence type="ECO:0000256" key="9">
    <source>
        <dbReference type="SAM" id="Phobius"/>
    </source>
</evidence>
<evidence type="ECO:0000259" key="11">
    <source>
        <dbReference type="Pfam" id="PF13807"/>
    </source>
</evidence>
<keyword evidence="6 9" id="KW-1133">Transmembrane helix</keyword>
<evidence type="ECO:0000256" key="1">
    <source>
        <dbReference type="ARBA" id="ARBA00004651"/>
    </source>
</evidence>
<dbReference type="RefSeq" id="WP_065170905.1">
    <property type="nucleotide sequence ID" value="NZ_LZFH01000007.1"/>
</dbReference>
<proteinExistence type="predicted"/>
<feature type="transmembrane region" description="Helical" evidence="9">
    <location>
        <begin position="450"/>
        <end position="469"/>
    </location>
</feature>
<sequence length="724" mass="80758">MAISLVENGTKLESSVDLSQYFVELKKHWLKLLSVTVVVTGLSIPFIYSMTSEYVSTATVLLKAKEDNVSPIENVETYDSTQAEYYPTQYDLIQSRVVLAEAVKLLKLNDNPDFNGESDLIKKDDGLGSKLLDFIGLSSEVNQDQFVPKLTDDMKLENAIDVVQKNLTVSGVRLTQLVKVSYQSPSPQLAKEIANGVVEAYKIYTINQKRNKTVDAEQWNNIQISYLKNEIDKKKHAMDVYLKDHGLLTYNGIDGFETEQMSIVANRLADAVQKRAMAQADYELVKHISSTNLSSVANLSQISNHPQLQDLKIALIQARRKLSELQKRYGPKYSQVIEAKAEITAIQQQTDVLLQGLKAGIYDNYQAAVRNENEYKKLLSIQKNDFTNITAKRDKYNDLKADLDKTQELYQELYKRTQEQKISAKYEEADVVLYDPAVLPVKPIKPNKPLFVIMVMILTLVISVVFTIVKAALNNKVLTLSDVERKLGLSKIGEVPLLIGVNSVSISKAIYAHDTAVEMLLGMKNILQLKHKKTKVLGITSSISGEGSTLIASMLASIFAIDKKVLLLDLNYRKSGLSDQLLSTHSDGFAEWVYSDSKGAVPYIVKQDNGVEFLNRGNVKGSPLQFLMQSETQLSFQQLAQHYDMVIVDLPAISEGQDALVVADFIDSLLVTVAANQADVSEIKENLERLAIVNSNIIGAVLNKVSDENVVTEEVIRFLSDSER</sequence>
<comment type="caution">
    <text evidence="12">The sequence shown here is derived from an EMBL/GenBank/DDBJ whole genome shotgun (WGS) entry which is preliminary data.</text>
</comment>
<dbReference type="InterPro" id="IPR003856">
    <property type="entry name" value="LPS_length_determ_N"/>
</dbReference>
<dbReference type="PANTHER" id="PTHR32309:SF13">
    <property type="entry name" value="FERRIC ENTEROBACTIN TRANSPORT PROTEIN FEPE"/>
    <property type="match status" value="1"/>
</dbReference>
<organism evidence="12 13">
    <name type="scientific">Photobacterium damselae</name>
    <dbReference type="NCBI Taxonomy" id="38293"/>
    <lineage>
        <taxon>Bacteria</taxon>
        <taxon>Pseudomonadati</taxon>
        <taxon>Pseudomonadota</taxon>
        <taxon>Gammaproteobacteria</taxon>
        <taxon>Vibrionales</taxon>
        <taxon>Vibrionaceae</taxon>
        <taxon>Photobacterium</taxon>
    </lineage>
</organism>
<dbReference type="InterPro" id="IPR005702">
    <property type="entry name" value="Wzc-like_C"/>
</dbReference>
<evidence type="ECO:0000256" key="4">
    <source>
        <dbReference type="ARBA" id="ARBA00022741"/>
    </source>
</evidence>
<dbReference type="Proteomes" id="UP000241404">
    <property type="component" value="Unassembled WGS sequence"/>
</dbReference>
<dbReference type="AlphaFoldDB" id="A0ABD6X7C0"/>
<keyword evidence="3 9" id="KW-0812">Transmembrane</keyword>
<protein>
    <submittedName>
        <fullName evidence="12">Capsular biosynthesis protein</fullName>
    </submittedName>
</protein>
<evidence type="ECO:0000256" key="5">
    <source>
        <dbReference type="ARBA" id="ARBA00022840"/>
    </source>
</evidence>
<dbReference type="Pfam" id="PF13807">
    <property type="entry name" value="GNVR"/>
    <property type="match status" value="1"/>
</dbReference>
<evidence type="ECO:0000313" key="13">
    <source>
        <dbReference type="Proteomes" id="UP000241404"/>
    </source>
</evidence>
<feature type="domain" description="Tyrosine-protein kinase G-rich" evidence="11">
    <location>
        <begin position="399"/>
        <end position="471"/>
    </location>
</feature>
<feature type="coiled-coil region" evidence="8">
    <location>
        <begin position="389"/>
        <end position="416"/>
    </location>
</feature>